<sequence>MKGVLPLLLAFAALYRIAANAKLQALSAKIVPRADGVVVLDLTRSTSVGGLMVDTKIGTPGQYVQLLIATDVSHNRVPSTNGEKCLDEGCAGGAFNPARSSTYRLLVEGYEETTTTNLVMNLATETVTVGNLSASNITMIVTDVREIQARPGTITLGYQAGPDNYQIGTGLLGSLVGNGLIRTQAFGIWVNDTAFGANAGSLTLGAIDTEKYYGSLSLLTAVDTEEPLTGRFRVVLSSLTATSSTGTDELASAIPFAINFKPEAYFSMLPIDLASEIWQVVGATYNASMHVALTSCRMRDSQGHLTFGFGGPQGPRITVAMRHLVVPILFFPTNLTSTSGDDLCAISVVSTGDSYEVRLGTSFLSAAYVVWDMYNKKIAVAQARWTDESNLVVFDGQAAPIPLATSPPNEMTTVPQSPTATLAAVTTKTYAAAAVVAAAKNASRFKALPLVESPTLGNLVSKHGDGEKTSWKI</sequence>
<dbReference type="GeneID" id="63775215"/>
<proteinExistence type="inferred from homology"/>
<dbReference type="InterPro" id="IPR001461">
    <property type="entry name" value="Aspartic_peptidase_A1"/>
</dbReference>
<reference evidence="4 5" key="1">
    <citation type="submission" date="2016-07" db="EMBL/GenBank/DDBJ databases">
        <title>Pervasive Adenine N6-methylation of Active Genes in Fungi.</title>
        <authorList>
            <consortium name="DOE Joint Genome Institute"/>
            <person name="Mondo S.J."/>
            <person name="Dannebaum R.O."/>
            <person name="Kuo R.C."/>
            <person name="Labutti K."/>
            <person name="Haridas S."/>
            <person name="Kuo A."/>
            <person name="Salamov A."/>
            <person name="Ahrendt S.R."/>
            <person name="Lipzen A."/>
            <person name="Sullivan W."/>
            <person name="Andreopoulos W.B."/>
            <person name="Clum A."/>
            <person name="Lindquist E."/>
            <person name="Daum C."/>
            <person name="Ramamoorthy G.K."/>
            <person name="Gryganskyi A."/>
            <person name="Culley D."/>
            <person name="Magnuson J.K."/>
            <person name="James T.Y."/>
            <person name="O'Malley M.A."/>
            <person name="Stajich J.E."/>
            <person name="Spatafora J.W."/>
            <person name="Visel A."/>
            <person name="Grigoriev I.V."/>
        </authorList>
    </citation>
    <scope>NUCLEOTIDE SEQUENCE [LARGE SCALE GENOMIC DNA]</scope>
    <source>
        <strain evidence="4 5">CBS 129021</strain>
    </source>
</reference>
<dbReference type="PROSITE" id="PS51767">
    <property type="entry name" value="PEPTIDASE_A1"/>
    <property type="match status" value="1"/>
</dbReference>
<dbReference type="OrthoDB" id="771136at2759"/>
<dbReference type="PANTHER" id="PTHR47966">
    <property type="entry name" value="BETA-SITE APP-CLEAVING ENZYME, ISOFORM A-RELATED"/>
    <property type="match status" value="1"/>
</dbReference>
<dbReference type="Proteomes" id="UP000193689">
    <property type="component" value="Unassembled WGS sequence"/>
</dbReference>
<evidence type="ECO:0000313" key="5">
    <source>
        <dbReference type="Proteomes" id="UP000193689"/>
    </source>
</evidence>
<feature type="domain" description="Peptidase A1" evidence="3">
    <location>
        <begin position="51"/>
        <end position="381"/>
    </location>
</feature>
<comment type="caution">
    <text evidence="4">The sequence shown here is derived from an EMBL/GenBank/DDBJ whole genome shotgun (WGS) entry which is preliminary data.</text>
</comment>
<dbReference type="Gene3D" id="2.40.70.10">
    <property type="entry name" value="Acid Proteases"/>
    <property type="match status" value="2"/>
</dbReference>
<keyword evidence="5" id="KW-1185">Reference proteome</keyword>
<evidence type="ECO:0000313" key="4">
    <source>
        <dbReference type="EMBL" id="ORY54977.1"/>
    </source>
</evidence>
<dbReference type="InterPro" id="IPR033121">
    <property type="entry name" value="PEPTIDASE_A1"/>
</dbReference>
<dbReference type="EMBL" id="MCFJ01000030">
    <property type="protein sequence ID" value="ORY54977.1"/>
    <property type="molecule type" value="Genomic_DNA"/>
</dbReference>
<evidence type="ECO:0000259" key="3">
    <source>
        <dbReference type="PROSITE" id="PS51767"/>
    </source>
</evidence>
<dbReference type="GO" id="GO:0006508">
    <property type="term" value="P:proteolysis"/>
    <property type="evidence" value="ECO:0007669"/>
    <property type="project" value="InterPro"/>
</dbReference>
<feature type="signal peptide" evidence="2">
    <location>
        <begin position="1"/>
        <end position="20"/>
    </location>
</feature>
<feature type="chain" id="PRO_5010995549" evidence="2">
    <location>
        <begin position="21"/>
        <end position="473"/>
    </location>
</feature>
<name>A0A1Y2D701_9PEZI</name>
<dbReference type="InterPro" id="IPR021109">
    <property type="entry name" value="Peptidase_aspartic_dom_sf"/>
</dbReference>
<organism evidence="4 5">
    <name type="scientific">Pseudomassariella vexata</name>
    <dbReference type="NCBI Taxonomy" id="1141098"/>
    <lineage>
        <taxon>Eukaryota</taxon>
        <taxon>Fungi</taxon>
        <taxon>Dikarya</taxon>
        <taxon>Ascomycota</taxon>
        <taxon>Pezizomycotina</taxon>
        <taxon>Sordariomycetes</taxon>
        <taxon>Xylariomycetidae</taxon>
        <taxon>Amphisphaeriales</taxon>
        <taxon>Pseudomassariaceae</taxon>
        <taxon>Pseudomassariella</taxon>
    </lineage>
</organism>
<accession>A0A1Y2D701</accession>
<evidence type="ECO:0000256" key="2">
    <source>
        <dbReference type="SAM" id="SignalP"/>
    </source>
</evidence>
<dbReference type="GO" id="GO:0004190">
    <property type="term" value="F:aspartic-type endopeptidase activity"/>
    <property type="evidence" value="ECO:0007669"/>
    <property type="project" value="InterPro"/>
</dbReference>
<evidence type="ECO:0000256" key="1">
    <source>
        <dbReference type="ARBA" id="ARBA00007447"/>
    </source>
</evidence>
<dbReference type="PANTHER" id="PTHR47966:SF51">
    <property type="entry name" value="BETA-SITE APP-CLEAVING ENZYME, ISOFORM A-RELATED"/>
    <property type="match status" value="1"/>
</dbReference>
<dbReference type="SUPFAM" id="SSF50630">
    <property type="entry name" value="Acid proteases"/>
    <property type="match status" value="1"/>
</dbReference>
<dbReference type="STRING" id="1141098.A0A1Y2D701"/>
<comment type="similarity">
    <text evidence="1">Belongs to the peptidase A1 family.</text>
</comment>
<protein>
    <submittedName>
        <fullName evidence="4">Aspartic peptidase domain-containing protein</fullName>
    </submittedName>
</protein>
<dbReference type="RefSeq" id="XP_040709424.1">
    <property type="nucleotide sequence ID" value="XM_040859003.1"/>
</dbReference>
<dbReference type="InParanoid" id="A0A1Y2D701"/>
<gene>
    <name evidence="4" type="ORF">BCR38DRAFT_415127</name>
</gene>
<keyword evidence="2" id="KW-0732">Signal</keyword>
<dbReference type="AlphaFoldDB" id="A0A1Y2D701"/>
<dbReference type="Pfam" id="PF00026">
    <property type="entry name" value="Asp"/>
    <property type="match status" value="1"/>
</dbReference>